<evidence type="ECO:0000256" key="7">
    <source>
        <dbReference type="RuleBase" id="RU000461"/>
    </source>
</evidence>
<keyword evidence="5 7" id="KW-0408">Iron</keyword>
<evidence type="ECO:0000256" key="3">
    <source>
        <dbReference type="ARBA" id="ARBA00022723"/>
    </source>
</evidence>
<dbReference type="PRINTS" id="PR00359">
    <property type="entry name" value="BP450"/>
</dbReference>
<keyword evidence="9" id="KW-1185">Reference proteome</keyword>
<sequence>MTTTDPTPRTYPFSAPDRLRLDPFYAELRKQEPVSRVRLPYGETAWLATRYSDVRTVFADPRFSRAEAAERDEPRARPTQQRTGILTMDPPEHTRLRKLVAKAFTARRVEQLRPRAQRIADDLVGRMRRKGAPLDLVEEFALPLPITVICELLGVPYEDRDDFRVWSDAFLSTSKLSEQQIEDYVAQMRAYMAGLVEQRRARPEDDLLSGLIQARDEQDKLSETELLDLAVGLLVAGHETTATQIPNFVYVLLTHPAELEWLRNHPERVPEAVEELMRFVPLGVNAAFPRYALEDVELGGVLVRAGEPVLASLASANRDEEVFERPEELNLARESNAHIGFGHGPHHCLGAQLARMELQVALGTLLGELPDLRLGVAEQDVSWKSGMLVRGPQRLPVAWQAG</sequence>
<name>A0A1H1DH97_9ACTN</name>
<evidence type="ECO:0000256" key="2">
    <source>
        <dbReference type="ARBA" id="ARBA00022617"/>
    </source>
</evidence>
<dbReference type="SUPFAM" id="SSF48264">
    <property type="entry name" value="Cytochrome P450"/>
    <property type="match status" value="1"/>
</dbReference>
<evidence type="ECO:0000256" key="1">
    <source>
        <dbReference type="ARBA" id="ARBA00010617"/>
    </source>
</evidence>
<proteinExistence type="inferred from homology"/>
<evidence type="ECO:0000256" key="5">
    <source>
        <dbReference type="ARBA" id="ARBA00023004"/>
    </source>
</evidence>
<keyword evidence="2 7" id="KW-0349">Heme</keyword>
<dbReference type="PANTHER" id="PTHR46696:SF1">
    <property type="entry name" value="CYTOCHROME P450 YJIB-RELATED"/>
    <property type="match status" value="1"/>
</dbReference>
<dbReference type="STRING" id="995062.SAMN04489718_2080"/>
<dbReference type="CDD" id="cd11031">
    <property type="entry name" value="Cyp158A-like"/>
    <property type="match status" value="1"/>
</dbReference>
<dbReference type="GO" id="GO:0016705">
    <property type="term" value="F:oxidoreductase activity, acting on paired donors, with incorporation or reduction of molecular oxygen"/>
    <property type="evidence" value="ECO:0007669"/>
    <property type="project" value="InterPro"/>
</dbReference>
<comment type="similarity">
    <text evidence="1 7">Belongs to the cytochrome P450 family.</text>
</comment>
<dbReference type="GO" id="GO:0005506">
    <property type="term" value="F:iron ion binding"/>
    <property type="evidence" value="ECO:0007669"/>
    <property type="project" value="InterPro"/>
</dbReference>
<evidence type="ECO:0000256" key="6">
    <source>
        <dbReference type="ARBA" id="ARBA00023033"/>
    </source>
</evidence>
<dbReference type="OrthoDB" id="141712at2"/>
<dbReference type="GO" id="GO:0004497">
    <property type="term" value="F:monooxygenase activity"/>
    <property type="evidence" value="ECO:0007669"/>
    <property type="project" value="UniProtKB-KW"/>
</dbReference>
<dbReference type="PRINTS" id="PR00385">
    <property type="entry name" value="P450"/>
</dbReference>
<dbReference type="PANTHER" id="PTHR46696">
    <property type="entry name" value="P450, PUTATIVE (EUROFUNG)-RELATED"/>
    <property type="match status" value="1"/>
</dbReference>
<gene>
    <name evidence="8" type="ORF">SAMN04489718_2080</name>
</gene>
<dbReference type="FunFam" id="1.10.630.10:FF:000018">
    <property type="entry name" value="Cytochrome P450 monooxygenase"/>
    <property type="match status" value="1"/>
</dbReference>
<dbReference type="Gene3D" id="1.10.630.10">
    <property type="entry name" value="Cytochrome P450"/>
    <property type="match status" value="1"/>
</dbReference>
<evidence type="ECO:0000313" key="8">
    <source>
        <dbReference type="EMBL" id="SDQ75832.1"/>
    </source>
</evidence>
<organism evidence="8 9">
    <name type="scientific">Actinopolyspora saharensis</name>
    <dbReference type="NCBI Taxonomy" id="995062"/>
    <lineage>
        <taxon>Bacteria</taxon>
        <taxon>Bacillati</taxon>
        <taxon>Actinomycetota</taxon>
        <taxon>Actinomycetes</taxon>
        <taxon>Actinopolysporales</taxon>
        <taxon>Actinopolysporaceae</taxon>
        <taxon>Actinopolyspora</taxon>
    </lineage>
</organism>
<dbReference type="RefSeq" id="WP_092523336.1">
    <property type="nucleotide sequence ID" value="NZ_FNKO01000002.1"/>
</dbReference>
<reference evidence="9" key="1">
    <citation type="submission" date="2016-10" db="EMBL/GenBank/DDBJ databases">
        <authorList>
            <person name="Varghese N."/>
            <person name="Submissions S."/>
        </authorList>
    </citation>
    <scope>NUCLEOTIDE SEQUENCE [LARGE SCALE GENOMIC DNA]</scope>
    <source>
        <strain evidence="9">DSM 45459</strain>
    </source>
</reference>
<dbReference type="InterPro" id="IPR017972">
    <property type="entry name" value="Cyt_P450_CS"/>
</dbReference>
<dbReference type="Proteomes" id="UP000199301">
    <property type="component" value="Unassembled WGS sequence"/>
</dbReference>
<dbReference type="GO" id="GO:0020037">
    <property type="term" value="F:heme binding"/>
    <property type="evidence" value="ECO:0007669"/>
    <property type="project" value="InterPro"/>
</dbReference>
<dbReference type="Pfam" id="PF00067">
    <property type="entry name" value="p450"/>
    <property type="match status" value="1"/>
</dbReference>
<keyword evidence="6 7" id="KW-0503">Monooxygenase</keyword>
<keyword evidence="3 7" id="KW-0479">Metal-binding</keyword>
<keyword evidence="4 7" id="KW-0560">Oxidoreductase</keyword>
<protein>
    <submittedName>
        <fullName evidence="8">Cytochrome P450</fullName>
    </submittedName>
</protein>
<dbReference type="InterPro" id="IPR036396">
    <property type="entry name" value="Cyt_P450_sf"/>
</dbReference>
<dbReference type="EMBL" id="FNKO01000002">
    <property type="protein sequence ID" value="SDQ75832.1"/>
    <property type="molecule type" value="Genomic_DNA"/>
</dbReference>
<dbReference type="InterPro" id="IPR001128">
    <property type="entry name" value="Cyt_P450"/>
</dbReference>
<evidence type="ECO:0000256" key="4">
    <source>
        <dbReference type="ARBA" id="ARBA00023002"/>
    </source>
</evidence>
<evidence type="ECO:0000313" key="9">
    <source>
        <dbReference type="Proteomes" id="UP000199301"/>
    </source>
</evidence>
<accession>A0A1H1DH97</accession>
<dbReference type="PROSITE" id="PS00086">
    <property type="entry name" value="CYTOCHROME_P450"/>
    <property type="match status" value="1"/>
</dbReference>
<dbReference type="InterPro" id="IPR002397">
    <property type="entry name" value="Cyt_P450_B"/>
</dbReference>
<dbReference type="AlphaFoldDB" id="A0A1H1DH97"/>